<evidence type="ECO:0000259" key="1">
    <source>
        <dbReference type="PROSITE" id="PS51186"/>
    </source>
</evidence>
<keyword evidence="2" id="KW-0808">Transferase</keyword>
<organism evidence="2 4">
    <name type="scientific">Corynebacterium kutscheri</name>
    <dbReference type="NCBI Taxonomy" id="35755"/>
    <lineage>
        <taxon>Bacteria</taxon>
        <taxon>Bacillati</taxon>
        <taxon>Actinomycetota</taxon>
        <taxon>Actinomycetes</taxon>
        <taxon>Mycobacteriales</taxon>
        <taxon>Corynebacteriaceae</taxon>
        <taxon>Corynebacterium</taxon>
    </lineage>
</organism>
<dbReference type="InterPro" id="IPR000182">
    <property type="entry name" value="GNAT_dom"/>
</dbReference>
<sequence>MRITLVRMNAIFSVARLADLSSLELHRIYKLRVDVFVQEQHCAYAEIDDIDAANTTVHFQACSTTEPSELIGYARMYPTEHGLQLGRLVVSPAHRGTGLAAELMFQALRWAHEQHPESDIMLNAQLPLQEYYEAYGFVPAGEPFDDEGISHLPMALASTKLASIIEQRS</sequence>
<keyword evidence="2" id="KW-0012">Acyltransferase</keyword>
<gene>
    <name evidence="3" type="ORF">NCTC949_00980</name>
    <name evidence="2" type="ORF">UL82_09385</name>
</gene>
<dbReference type="SUPFAM" id="SSF55729">
    <property type="entry name" value="Acyl-CoA N-acyltransferases (Nat)"/>
    <property type="match status" value="1"/>
</dbReference>
<reference evidence="3 5" key="2">
    <citation type="submission" date="2018-12" db="EMBL/GenBank/DDBJ databases">
        <authorList>
            <consortium name="Pathogen Informatics"/>
        </authorList>
    </citation>
    <scope>NUCLEOTIDE SEQUENCE [LARGE SCALE GENOMIC DNA]</scope>
    <source>
        <strain evidence="3 5">NCTC949</strain>
    </source>
</reference>
<dbReference type="Gene3D" id="3.40.630.30">
    <property type="match status" value="1"/>
</dbReference>
<accession>A0A0F6R1R0</accession>
<keyword evidence="4" id="KW-1185">Reference proteome</keyword>
<evidence type="ECO:0000313" key="5">
    <source>
        <dbReference type="Proteomes" id="UP000271380"/>
    </source>
</evidence>
<dbReference type="AlphaFoldDB" id="A0A0F6R1R0"/>
<dbReference type="GO" id="GO:0016747">
    <property type="term" value="F:acyltransferase activity, transferring groups other than amino-acyl groups"/>
    <property type="evidence" value="ECO:0007669"/>
    <property type="project" value="InterPro"/>
</dbReference>
<dbReference type="Proteomes" id="UP000033457">
    <property type="component" value="Chromosome"/>
</dbReference>
<dbReference type="HOGENOM" id="CLU_056607_3_1_11"/>
<dbReference type="STRING" id="35755.UL82_09385"/>
<dbReference type="Proteomes" id="UP000271380">
    <property type="component" value="Chromosome"/>
</dbReference>
<evidence type="ECO:0000313" key="4">
    <source>
        <dbReference type="Proteomes" id="UP000033457"/>
    </source>
</evidence>
<dbReference type="Pfam" id="PF13673">
    <property type="entry name" value="Acetyltransf_10"/>
    <property type="match status" value="1"/>
</dbReference>
<dbReference type="CDD" id="cd04301">
    <property type="entry name" value="NAT_SF"/>
    <property type="match status" value="1"/>
</dbReference>
<name>A0A0F6R1R0_9CORY</name>
<proteinExistence type="predicted"/>
<feature type="domain" description="N-acetyltransferase" evidence="1">
    <location>
        <begin position="15"/>
        <end position="159"/>
    </location>
</feature>
<evidence type="ECO:0000313" key="2">
    <source>
        <dbReference type="EMBL" id="AKE42015.1"/>
    </source>
</evidence>
<dbReference type="KEGG" id="cku:UL82_09385"/>
<reference evidence="2 4" key="1">
    <citation type="journal article" date="2015" name="Genome Announc.">
        <title>Complete Genome Sequence of Corynebacterium kutscheri DSM 20755, a Corynebacterial Type Strain with Remarkably Low G+C Content of Chromosomal DNA.</title>
        <authorList>
            <person name="Ruckert C."/>
            <person name="Albersmeier A."/>
            <person name="Winkler A."/>
            <person name="Tauch A."/>
        </authorList>
    </citation>
    <scope>NUCLEOTIDE SEQUENCE [LARGE SCALE GENOMIC DNA]</scope>
    <source>
        <strain evidence="2 4">DSM 20755</strain>
    </source>
</reference>
<protein>
    <submittedName>
        <fullName evidence="3">Acetyltransferase</fullName>
    </submittedName>
    <submittedName>
        <fullName evidence="2">Putative acyltransferase</fullName>
    </submittedName>
</protein>
<evidence type="ECO:0000313" key="3">
    <source>
        <dbReference type="EMBL" id="VEH06160.1"/>
    </source>
</evidence>
<dbReference type="InterPro" id="IPR016181">
    <property type="entry name" value="Acyl_CoA_acyltransferase"/>
</dbReference>
<dbReference type="EMBL" id="LR134377">
    <property type="protein sequence ID" value="VEH06160.1"/>
    <property type="molecule type" value="Genomic_DNA"/>
</dbReference>
<dbReference type="EMBL" id="CP011312">
    <property type="protein sequence ID" value="AKE42015.1"/>
    <property type="molecule type" value="Genomic_DNA"/>
</dbReference>
<dbReference type="PROSITE" id="PS51186">
    <property type="entry name" value="GNAT"/>
    <property type="match status" value="1"/>
</dbReference>